<keyword evidence="4" id="KW-0249">Electron transport</keyword>
<dbReference type="InterPro" id="IPR051459">
    <property type="entry name" value="Cytochrome_c-type_DH"/>
</dbReference>
<reference evidence="10 11" key="1">
    <citation type="submission" date="2020-08" db="EMBL/GenBank/DDBJ databases">
        <title>Genomic Encyclopedia of Type Strains, Phase IV (KMG-IV): sequencing the most valuable type-strain genomes for metagenomic binning, comparative biology and taxonomic classification.</title>
        <authorList>
            <person name="Goeker M."/>
        </authorList>
    </citation>
    <scope>NUCLEOTIDE SEQUENCE [LARGE SCALE GENOMIC DNA]</scope>
    <source>
        <strain evidence="10 11">DSM 12027</strain>
    </source>
</reference>
<keyword evidence="8" id="KW-0472">Membrane</keyword>
<dbReference type="Pfam" id="PF13442">
    <property type="entry name" value="Cytochrome_CBB3"/>
    <property type="match status" value="1"/>
</dbReference>
<keyword evidence="1" id="KW-0813">Transport</keyword>
<evidence type="ECO:0000256" key="1">
    <source>
        <dbReference type="ARBA" id="ARBA00022448"/>
    </source>
</evidence>
<keyword evidence="8" id="KW-1133">Transmembrane helix</keyword>
<dbReference type="PROSITE" id="PS51007">
    <property type="entry name" value="CYTC"/>
    <property type="match status" value="1"/>
</dbReference>
<keyword evidence="5 6" id="KW-0408">Iron</keyword>
<keyword evidence="3 6" id="KW-0479">Metal-binding</keyword>
<keyword evidence="2 6" id="KW-0349">Heme</keyword>
<evidence type="ECO:0000256" key="3">
    <source>
        <dbReference type="ARBA" id="ARBA00022723"/>
    </source>
</evidence>
<feature type="transmembrane region" description="Helical" evidence="8">
    <location>
        <begin position="12"/>
        <end position="31"/>
    </location>
</feature>
<keyword evidence="8" id="KW-0812">Transmembrane</keyword>
<evidence type="ECO:0000313" key="10">
    <source>
        <dbReference type="EMBL" id="MBB6015076.1"/>
    </source>
</evidence>
<evidence type="ECO:0000259" key="9">
    <source>
        <dbReference type="PROSITE" id="PS51007"/>
    </source>
</evidence>
<evidence type="ECO:0000256" key="5">
    <source>
        <dbReference type="ARBA" id="ARBA00023004"/>
    </source>
</evidence>
<feature type="compositionally biased region" description="Low complexity" evidence="7">
    <location>
        <begin position="49"/>
        <end position="96"/>
    </location>
</feature>
<dbReference type="PRINTS" id="PR00605">
    <property type="entry name" value="CYTCHROMECIC"/>
</dbReference>
<accession>A0ABR6NM18</accession>
<dbReference type="InterPro" id="IPR008168">
    <property type="entry name" value="Cyt_C_IC"/>
</dbReference>
<evidence type="ECO:0000256" key="4">
    <source>
        <dbReference type="ARBA" id="ARBA00022982"/>
    </source>
</evidence>
<dbReference type="RefSeq" id="WP_211344191.1">
    <property type="nucleotide sequence ID" value="NZ_JACHEW010000001.1"/>
</dbReference>
<keyword evidence="11" id="KW-1185">Reference proteome</keyword>
<evidence type="ECO:0000256" key="7">
    <source>
        <dbReference type="SAM" id="MobiDB-lite"/>
    </source>
</evidence>
<evidence type="ECO:0000256" key="2">
    <source>
        <dbReference type="ARBA" id="ARBA00022617"/>
    </source>
</evidence>
<dbReference type="Proteomes" id="UP000629870">
    <property type="component" value="Unassembled WGS sequence"/>
</dbReference>
<protein>
    <submittedName>
        <fullName evidence="10">Mono/diheme cytochrome c family protein</fullName>
    </submittedName>
</protein>
<comment type="caution">
    <text evidence="10">The sequence shown here is derived from an EMBL/GenBank/DDBJ whole genome shotgun (WGS) entry which is preliminary data.</text>
</comment>
<dbReference type="EMBL" id="JACHEW010000001">
    <property type="protein sequence ID" value="MBB6015076.1"/>
    <property type="molecule type" value="Genomic_DNA"/>
</dbReference>
<evidence type="ECO:0000256" key="8">
    <source>
        <dbReference type="SAM" id="Phobius"/>
    </source>
</evidence>
<proteinExistence type="predicted"/>
<feature type="region of interest" description="Disordered" evidence="7">
    <location>
        <begin position="40"/>
        <end position="123"/>
    </location>
</feature>
<dbReference type="PANTHER" id="PTHR35008">
    <property type="entry name" value="BLL4482 PROTEIN-RELATED"/>
    <property type="match status" value="1"/>
</dbReference>
<name>A0ABR6NM18_9DEIO</name>
<gene>
    <name evidence="10" type="ORF">HNQ04_000300</name>
</gene>
<dbReference type="SUPFAM" id="SSF46626">
    <property type="entry name" value="Cytochrome c"/>
    <property type="match status" value="1"/>
</dbReference>
<sequence length="240" mass="24322">MGDYSSAPSKGFVWGAVIATLIVVAVLAFIFKVVTPAGPAASAPEQTRATPAASAPASPTAPATDTAADAPVGTDTASADTEAAATTASAPDQAQAGSDTPTTAPDQDRADEGGTAQAAASEETQMAQVAFTGDTGAALYVQACQSCHMPEGRGAKGAGQYPALANNERATSTPYVTSLILNGNGGMPSFGHYLNDEQIAQIVNYVRGDLNGQDSDVKPQEIKQLRPENPDYLIFGESAG</sequence>
<evidence type="ECO:0000313" key="11">
    <source>
        <dbReference type="Proteomes" id="UP000629870"/>
    </source>
</evidence>
<feature type="domain" description="Cytochrome c" evidence="9">
    <location>
        <begin position="131"/>
        <end position="210"/>
    </location>
</feature>
<dbReference type="InterPro" id="IPR036909">
    <property type="entry name" value="Cyt_c-like_dom_sf"/>
</dbReference>
<evidence type="ECO:0000256" key="6">
    <source>
        <dbReference type="PROSITE-ProRule" id="PRU00433"/>
    </source>
</evidence>
<dbReference type="Gene3D" id="1.10.760.10">
    <property type="entry name" value="Cytochrome c-like domain"/>
    <property type="match status" value="1"/>
</dbReference>
<dbReference type="PANTHER" id="PTHR35008:SF4">
    <property type="entry name" value="BLL4482 PROTEIN"/>
    <property type="match status" value="1"/>
</dbReference>
<dbReference type="InterPro" id="IPR009056">
    <property type="entry name" value="Cyt_c-like_dom"/>
</dbReference>
<organism evidence="10 11">
    <name type="scientific">Deinococcus radiopugnans ATCC 19172</name>
    <dbReference type="NCBI Taxonomy" id="585398"/>
    <lineage>
        <taxon>Bacteria</taxon>
        <taxon>Thermotogati</taxon>
        <taxon>Deinococcota</taxon>
        <taxon>Deinococci</taxon>
        <taxon>Deinococcales</taxon>
        <taxon>Deinococcaceae</taxon>
        <taxon>Deinococcus</taxon>
    </lineage>
</organism>